<comment type="caution">
    <text evidence="1">The sequence shown here is derived from an EMBL/GenBank/DDBJ whole genome shotgun (WGS) entry which is preliminary data.</text>
</comment>
<dbReference type="AlphaFoldDB" id="A0A9N7U7P0"/>
<organism evidence="1 2">
    <name type="scientific">Pleuronectes platessa</name>
    <name type="common">European plaice</name>
    <dbReference type="NCBI Taxonomy" id="8262"/>
    <lineage>
        <taxon>Eukaryota</taxon>
        <taxon>Metazoa</taxon>
        <taxon>Chordata</taxon>
        <taxon>Craniata</taxon>
        <taxon>Vertebrata</taxon>
        <taxon>Euteleostomi</taxon>
        <taxon>Actinopterygii</taxon>
        <taxon>Neopterygii</taxon>
        <taxon>Teleostei</taxon>
        <taxon>Neoteleostei</taxon>
        <taxon>Acanthomorphata</taxon>
        <taxon>Carangaria</taxon>
        <taxon>Pleuronectiformes</taxon>
        <taxon>Pleuronectoidei</taxon>
        <taxon>Pleuronectidae</taxon>
        <taxon>Pleuronectes</taxon>
    </lineage>
</organism>
<evidence type="ECO:0000313" key="1">
    <source>
        <dbReference type="EMBL" id="CAB1426081.1"/>
    </source>
</evidence>
<sequence length="163" mass="18066">MWSSTARLDVSAPRKTQLRITVSLLPSAHRFRWGRILTLADPSSSLLLLPLLPPPSSSSNRTQPHRIHPLGIMNNDDFDVSFGTRWWTHKQTKSVILGILPSTCMGHQNPAIYGPACDHTSFTEDFIHAAVPGSVTLGFRLADFKSYTLPGKLVLHQTGEEIL</sequence>
<accession>A0A9N7U7P0</accession>
<proteinExistence type="predicted"/>
<gene>
    <name evidence="1" type="ORF">PLEPLA_LOCUS14015</name>
</gene>
<dbReference type="EMBL" id="CADEAL010000857">
    <property type="protein sequence ID" value="CAB1426081.1"/>
    <property type="molecule type" value="Genomic_DNA"/>
</dbReference>
<evidence type="ECO:0000313" key="2">
    <source>
        <dbReference type="Proteomes" id="UP001153269"/>
    </source>
</evidence>
<dbReference type="Proteomes" id="UP001153269">
    <property type="component" value="Unassembled WGS sequence"/>
</dbReference>
<keyword evidence="2" id="KW-1185">Reference proteome</keyword>
<protein>
    <submittedName>
        <fullName evidence="1">Uncharacterized protein</fullName>
    </submittedName>
</protein>
<reference evidence="1" key="1">
    <citation type="submission" date="2020-03" db="EMBL/GenBank/DDBJ databases">
        <authorList>
            <person name="Weist P."/>
        </authorList>
    </citation>
    <scope>NUCLEOTIDE SEQUENCE</scope>
</reference>
<name>A0A9N7U7P0_PLEPL</name>